<evidence type="ECO:0000256" key="1">
    <source>
        <dbReference type="ARBA" id="ARBA00001977"/>
    </source>
</evidence>
<dbReference type="GO" id="GO:0008298">
    <property type="term" value="P:intracellular mRNA localization"/>
    <property type="evidence" value="ECO:0007669"/>
    <property type="project" value="TreeGrafter"/>
</dbReference>
<comment type="similarity">
    <text evidence="3">Belongs to the LOC1 family.</text>
</comment>
<evidence type="ECO:0000256" key="5">
    <source>
        <dbReference type="ARBA" id="ARBA00022448"/>
    </source>
</evidence>
<dbReference type="PANTHER" id="PTHR28028:SF1">
    <property type="entry name" value="60S RIBOSOMAL SUBUNIT ASSEMBLY_EXPORT PROTEIN LOC1"/>
    <property type="match status" value="1"/>
</dbReference>
<name>A0AAN6F9X2_9PEZI</name>
<dbReference type="AlphaFoldDB" id="A0AAN6F9X2"/>
<proteinExistence type="inferred from homology"/>
<protein>
    <submittedName>
        <fullName evidence="11">60S ribosomal subunit assembly/export protein</fullName>
    </submittedName>
</protein>
<dbReference type="EMBL" id="JASUXU010000090">
    <property type="protein sequence ID" value="KAK0308154.1"/>
    <property type="molecule type" value="Genomic_DNA"/>
</dbReference>
<evidence type="ECO:0000313" key="14">
    <source>
        <dbReference type="Proteomes" id="UP001175353"/>
    </source>
</evidence>
<evidence type="ECO:0000256" key="3">
    <source>
        <dbReference type="ARBA" id="ARBA00008132"/>
    </source>
</evidence>
<evidence type="ECO:0000256" key="9">
    <source>
        <dbReference type="ARBA" id="ARBA00023242"/>
    </source>
</evidence>
<comment type="subunit">
    <text evidence="4">Component of the 66S pre-ribosomal particle.</text>
</comment>
<reference evidence="12" key="2">
    <citation type="submission" date="2023-06" db="EMBL/GenBank/DDBJ databases">
        <title>Black Yeasts Isolated from many extreme environments.</title>
        <authorList>
            <person name="Coleine C."/>
            <person name="Stajich J.E."/>
            <person name="Selbmann L."/>
        </authorList>
    </citation>
    <scope>NUCLEOTIDE SEQUENCE</scope>
    <source>
        <strain evidence="12">CCFEE 5200</strain>
    </source>
</reference>
<keyword evidence="5" id="KW-0813">Transport</keyword>
<evidence type="ECO:0000256" key="10">
    <source>
        <dbReference type="SAM" id="MobiDB-lite"/>
    </source>
</evidence>
<evidence type="ECO:0000256" key="7">
    <source>
        <dbReference type="ARBA" id="ARBA00022816"/>
    </source>
</evidence>
<dbReference type="InterPro" id="IPR037650">
    <property type="entry name" value="Loc1"/>
</dbReference>
<dbReference type="GO" id="GO:0005730">
    <property type="term" value="C:nucleolus"/>
    <property type="evidence" value="ECO:0007669"/>
    <property type="project" value="UniProtKB-SubCell"/>
</dbReference>
<evidence type="ECO:0000313" key="13">
    <source>
        <dbReference type="Proteomes" id="UP001168146"/>
    </source>
</evidence>
<dbReference type="GO" id="GO:0003729">
    <property type="term" value="F:mRNA binding"/>
    <property type="evidence" value="ECO:0007669"/>
    <property type="project" value="InterPro"/>
</dbReference>
<evidence type="ECO:0000256" key="8">
    <source>
        <dbReference type="ARBA" id="ARBA00023054"/>
    </source>
</evidence>
<gene>
    <name evidence="11" type="primary">LOC1_2</name>
    <name evidence="12" type="synonym">LOC1_1</name>
    <name evidence="11" type="ORF">LTR82_015728</name>
    <name evidence="12" type="ORF">LTR91_018557</name>
</gene>
<comment type="function">
    <text evidence="1">Required for efficient assembly and nuclear export of the 60S ribosomal subunit.</text>
</comment>
<feature type="region of interest" description="Disordered" evidence="10">
    <location>
        <begin position="140"/>
        <end position="195"/>
    </location>
</feature>
<dbReference type="Proteomes" id="UP001175353">
    <property type="component" value="Unassembled WGS sequence"/>
</dbReference>
<evidence type="ECO:0000256" key="6">
    <source>
        <dbReference type="ARBA" id="ARBA00022517"/>
    </source>
</evidence>
<evidence type="ECO:0000313" key="11">
    <source>
        <dbReference type="EMBL" id="KAK0308154.1"/>
    </source>
</evidence>
<keyword evidence="8" id="KW-0175">Coiled coil</keyword>
<dbReference type="GO" id="GO:0042273">
    <property type="term" value="P:ribosomal large subunit biogenesis"/>
    <property type="evidence" value="ECO:0007669"/>
    <property type="project" value="InterPro"/>
</dbReference>
<comment type="subcellular location">
    <subcellularLocation>
        <location evidence="2">Nucleus</location>
        <location evidence="2">Nucleolus</location>
    </subcellularLocation>
</comment>
<organism evidence="11 13">
    <name type="scientific">Friedmanniomyces endolithicus</name>
    <dbReference type="NCBI Taxonomy" id="329885"/>
    <lineage>
        <taxon>Eukaryota</taxon>
        <taxon>Fungi</taxon>
        <taxon>Dikarya</taxon>
        <taxon>Ascomycota</taxon>
        <taxon>Pezizomycotina</taxon>
        <taxon>Dothideomycetes</taxon>
        <taxon>Dothideomycetidae</taxon>
        <taxon>Mycosphaerellales</taxon>
        <taxon>Teratosphaeriaceae</taxon>
        <taxon>Friedmanniomyces</taxon>
    </lineage>
</organism>
<feature type="compositionally biased region" description="Polar residues" evidence="10">
    <location>
        <begin position="46"/>
        <end position="55"/>
    </location>
</feature>
<keyword evidence="7" id="KW-0509">mRNA transport</keyword>
<sequence>MAPAPKGSKGGSGKPSNKRPSSSKPSKTGLSFKARKPSSKPAAKPTQQKTKSSAQLLKKRKPPHLRYTEKELKVPQLNGINPTGVQKRPNAKKGKKFVDDKDQMNAILALVMAEKEGNIESKMMRARQLEEVREARKLEAEKRLEGKKAGMEERKQGLKDKKRKGRHTETGGVPEETEQKASSKRPRKSASEFMA</sequence>
<feature type="region of interest" description="Disordered" evidence="10">
    <location>
        <begin position="1"/>
        <end position="98"/>
    </location>
</feature>
<dbReference type="GO" id="GO:0051028">
    <property type="term" value="P:mRNA transport"/>
    <property type="evidence" value="ECO:0007669"/>
    <property type="project" value="UniProtKB-KW"/>
</dbReference>
<evidence type="ECO:0000256" key="4">
    <source>
        <dbReference type="ARBA" id="ARBA00011339"/>
    </source>
</evidence>
<dbReference type="Proteomes" id="UP001168146">
    <property type="component" value="Unassembled WGS sequence"/>
</dbReference>
<dbReference type="EMBL" id="JAUJLE010000262">
    <property type="protein sequence ID" value="KAK0964279.1"/>
    <property type="molecule type" value="Genomic_DNA"/>
</dbReference>
<accession>A0AAN6F9X2</accession>
<reference evidence="11" key="1">
    <citation type="submission" date="2021-12" db="EMBL/GenBank/DDBJ databases">
        <title>Black yeast isolated from Biological Soil Crust.</title>
        <authorList>
            <person name="Kurbessoian T."/>
        </authorList>
    </citation>
    <scope>NUCLEOTIDE SEQUENCE</scope>
    <source>
        <strain evidence="11">CCFEE 5208</strain>
    </source>
</reference>
<dbReference type="GO" id="GO:0030687">
    <property type="term" value="C:preribosome, large subunit precursor"/>
    <property type="evidence" value="ECO:0007669"/>
    <property type="project" value="TreeGrafter"/>
</dbReference>
<feature type="compositionally biased region" description="Low complexity" evidence="10">
    <location>
        <begin position="14"/>
        <end position="27"/>
    </location>
</feature>
<evidence type="ECO:0000256" key="2">
    <source>
        <dbReference type="ARBA" id="ARBA00004604"/>
    </source>
</evidence>
<dbReference type="PANTHER" id="PTHR28028">
    <property type="entry name" value="60S RIBOSOMAL SUBUNIT ASSEMBLY/EXPORT PROTEIN LOC1"/>
    <property type="match status" value="1"/>
</dbReference>
<evidence type="ECO:0000313" key="12">
    <source>
        <dbReference type="EMBL" id="KAK0964279.1"/>
    </source>
</evidence>
<feature type="compositionally biased region" description="Basic and acidic residues" evidence="10">
    <location>
        <begin position="140"/>
        <end position="159"/>
    </location>
</feature>
<keyword evidence="6" id="KW-0690">Ribosome biogenesis</keyword>
<keyword evidence="14" id="KW-1185">Reference proteome</keyword>
<comment type="caution">
    <text evidence="11">The sequence shown here is derived from an EMBL/GenBank/DDBJ whole genome shotgun (WGS) entry which is preliminary data.</text>
</comment>
<keyword evidence="9" id="KW-0539">Nucleus</keyword>